<reference evidence="4" key="1">
    <citation type="submission" date="2016-06" db="UniProtKB">
        <authorList>
            <consortium name="WormBaseParasite"/>
        </authorList>
    </citation>
    <scope>IDENTIFICATION</scope>
</reference>
<dbReference type="STRING" id="6186.A0A183KY54"/>
<feature type="domain" description="Photolyase/cryptochrome alpha/beta" evidence="1">
    <location>
        <begin position="55"/>
        <end position="196"/>
    </location>
</feature>
<organism evidence="4">
    <name type="scientific">Schistosoma curassoni</name>
    <dbReference type="NCBI Taxonomy" id="6186"/>
    <lineage>
        <taxon>Eukaryota</taxon>
        <taxon>Metazoa</taxon>
        <taxon>Spiralia</taxon>
        <taxon>Lophotrochozoa</taxon>
        <taxon>Platyhelminthes</taxon>
        <taxon>Trematoda</taxon>
        <taxon>Digenea</taxon>
        <taxon>Strigeidida</taxon>
        <taxon>Schistosomatoidea</taxon>
        <taxon>Schistosomatidae</taxon>
        <taxon>Schistosoma</taxon>
    </lineage>
</organism>
<dbReference type="EMBL" id="UZAK01043480">
    <property type="protein sequence ID" value="VDP70884.1"/>
    <property type="molecule type" value="Genomic_DNA"/>
</dbReference>
<gene>
    <name evidence="2" type="ORF">SCUD_LOCUS20001</name>
</gene>
<keyword evidence="3" id="KW-1185">Reference proteome</keyword>
<dbReference type="InterPro" id="IPR014729">
    <property type="entry name" value="Rossmann-like_a/b/a_fold"/>
</dbReference>
<name>A0A183KY54_9TREM</name>
<dbReference type="SUPFAM" id="SSF52425">
    <property type="entry name" value="Cryptochrome/photolyase, N-terminal domain"/>
    <property type="match status" value="1"/>
</dbReference>
<evidence type="ECO:0000313" key="3">
    <source>
        <dbReference type="Proteomes" id="UP000279833"/>
    </source>
</evidence>
<dbReference type="WBParaSite" id="SCUD_0002000401-mRNA-1">
    <property type="protein sequence ID" value="SCUD_0002000401-mRNA-1"/>
    <property type="gene ID" value="SCUD_0002000401"/>
</dbReference>
<reference evidence="2 3" key="2">
    <citation type="submission" date="2018-11" db="EMBL/GenBank/DDBJ databases">
        <authorList>
            <consortium name="Pathogen Informatics"/>
        </authorList>
    </citation>
    <scope>NUCLEOTIDE SEQUENCE [LARGE SCALE GENOMIC DNA]</scope>
    <source>
        <strain evidence="2">Dakar</strain>
        <strain evidence="3">Dakar, Senegal</strain>
    </source>
</reference>
<dbReference type="InterPro" id="IPR000477">
    <property type="entry name" value="RT_dom"/>
</dbReference>
<dbReference type="PANTHER" id="PTHR10211:SF0">
    <property type="entry name" value="DEOXYRIBODIPYRIMIDINE PHOTO-LYASE"/>
    <property type="match status" value="1"/>
</dbReference>
<dbReference type="InterPro" id="IPR052219">
    <property type="entry name" value="Photolyase_Class-2"/>
</dbReference>
<dbReference type="GO" id="GO:0003904">
    <property type="term" value="F:deoxyribodipyrimidine photo-lyase activity"/>
    <property type="evidence" value="ECO:0007669"/>
    <property type="project" value="TreeGrafter"/>
</dbReference>
<dbReference type="Proteomes" id="UP000279833">
    <property type="component" value="Unassembled WGS sequence"/>
</dbReference>
<evidence type="ECO:0000313" key="2">
    <source>
        <dbReference type="EMBL" id="VDP70884.1"/>
    </source>
</evidence>
<dbReference type="InterPro" id="IPR036155">
    <property type="entry name" value="Crypto/Photolyase_N_sf"/>
</dbReference>
<dbReference type="PROSITE" id="PS51645">
    <property type="entry name" value="PHR_CRY_ALPHA_BETA"/>
    <property type="match status" value="1"/>
</dbReference>
<dbReference type="PANTHER" id="PTHR10211">
    <property type="entry name" value="DEOXYRIBODIPYRIMIDINE PHOTOLYASE"/>
    <property type="match status" value="1"/>
</dbReference>
<dbReference type="Gene3D" id="3.40.50.620">
    <property type="entry name" value="HUPs"/>
    <property type="match status" value="1"/>
</dbReference>
<dbReference type="InterPro" id="IPR006050">
    <property type="entry name" value="DNA_photolyase_N"/>
</dbReference>
<proteinExistence type="predicted"/>
<dbReference type="Pfam" id="PF00875">
    <property type="entry name" value="DNA_photolyase"/>
    <property type="match status" value="1"/>
</dbReference>
<accession>A0A183KY54</accession>
<protein>
    <submittedName>
        <fullName evidence="4">Photolyase/cryptochrome alpha/beta domain-containing protein</fullName>
    </submittedName>
</protein>
<sequence>MAILTKTVREWLEDVHNKRLSTASSAENFKFHKSRIRHLSGPGTFPEKDDALGQGGVLYWMSRDQRVQDNWAFIYAQRLAIKFKVPLQVCFCLVPAYQADTLRQFAFMIGGLTEVEQETWYQKINTRWQGCLLSPFLFLLVIDWIMKTSASKGKHGIQWTSRMQLDDLDFADDLALLSQTQQQMQEKTTSVASASAAVDLNIHKGKSKILRYNTACTNPIKIDETIWKM</sequence>
<evidence type="ECO:0000259" key="1">
    <source>
        <dbReference type="PROSITE" id="PS51645"/>
    </source>
</evidence>
<dbReference type="AlphaFoldDB" id="A0A183KY54"/>
<evidence type="ECO:0000313" key="4">
    <source>
        <dbReference type="WBParaSite" id="SCUD_0002000401-mRNA-1"/>
    </source>
</evidence>
<dbReference type="Pfam" id="PF00078">
    <property type="entry name" value="RVT_1"/>
    <property type="match status" value="1"/>
</dbReference>
<dbReference type="GO" id="GO:0000719">
    <property type="term" value="P:photoreactive repair"/>
    <property type="evidence" value="ECO:0007669"/>
    <property type="project" value="TreeGrafter"/>
</dbReference>